<protein>
    <recommendedName>
        <fullName evidence="5">Serine/threonine-protein phosphatase CPPED1</fullName>
        <ecNumber evidence="4">3.1.3.16</ecNumber>
    </recommendedName>
    <alternativeName>
        <fullName evidence="9">Calcineurin-like phosphoesterase domain-containing protein 1</fullName>
    </alternativeName>
</protein>
<dbReference type="eggNOG" id="KOG1378">
    <property type="taxonomic scope" value="Eukaryota"/>
</dbReference>
<organism>
    <name type="scientific">Pediculus humanus subsp. corporis</name>
    <name type="common">Body louse</name>
    <dbReference type="NCBI Taxonomy" id="121224"/>
    <lineage>
        <taxon>Eukaryota</taxon>
        <taxon>Metazoa</taxon>
        <taxon>Ecdysozoa</taxon>
        <taxon>Arthropoda</taxon>
        <taxon>Hexapoda</taxon>
        <taxon>Insecta</taxon>
        <taxon>Pterygota</taxon>
        <taxon>Neoptera</taxon>
        <taxon>Paraneoptera</taxon>
        <taxon>Psocodea</taxon>
        <taxon>Troctomorpha</taxon>
        <taxon>Phthiraptera</taxon>
        <taxon>Anoplura</taxon>
        <taxon>Pediculidae</taxon>
        <taxon>Pediculus</taxon>
    </lineage>
</organism>
<dbReference type="Pfam" id="PF00149">
    <property type="entry name" value="Metallophos"/>
    <property type="match status" value="1"/>
</dbReference>
<reference evidence="14" key="3">
    <citation type="submission" date="2021-02" db="UniProtKB">
        <authorList>
            <consortium name="EnsemblMetazoa"/>
        </authorList>
    </citation>
    <scope>IDENTIFICATION</scope>
    <source>
        <strain evidence="14">USDA</strain>
    </source>
</reference>
<dbReference type="RefSeq" id="XP_002426569.1">
    <property type="nucleotide sequence ID" value="XM_002426524.1"/>
</dbReference>
<keyword evidence="6" id="KW-0963">Cytoplasm</keyword>
<dbReference type="Gene3D" id="3.60.21.10">
    <property type="match status" value="1"/>
</dbReference>
<feature type="domain" description="Calcineurin-like phosphoesterase" evidence="12">
    <location>
        <begin position="60"/>
        <end position="240"/>
    </location>
</feature>
<comment type="similarity">
    <text evidence="3">Belongs to the metallophosphoesterase superfamily. CPPED1 family.</text>
</comment>
<dbReference type="SUPFAM" id="SSF56300">
    <property type="entry name" value="Metallo-dependent phosphatases"/>
    <property type="match status" value="1"/>
</dbReference>
<accession>E0VKC5</accession>
<gene>
    <name evidence="14" type="primary">8235380</name>
    <name evidence="13" type="ORF">Phum_PHUM259880</name>
</gene>
<keyword evidence="15" id="KW-1185">Reference proteome</keyword>
<dbReference type="InterPro" id="IPR004843">
    <property type="entry name" value="Calcineurin-like_PHP"/>
</dbReference>
<dbReference type="PANTHER" id="PTHR43143">
    <property type="entry name" value="METALLOPHOSPHOESTERASE, CALCINEURIN SUPERFAMILY"/>
    <property type="match status" value="1"/>
</dbReference>
<evidence type="ECO:0000256" key="1">
    <source>
        <dbReference type="ARBA" id="ARBA00001968"/>
    </source>
</evidence>
<sequence length="503" mass="58377">MNLNNYFVEGKQYKYFNEEKEKQWKEPFYFIQGADTQFGFIARELDNNKIVTWEKEIELTENVIKRVNKMRPKPKFFVMCGDLCDEMPNNDFLLRKKQESDFKKVFQKLDKDIPLVCVCGNHDVGNSPTRETMKLYNSSFGDDYYYFWCGGILFLVINSQYFVDSAHVPDLAEKQEKWIEEKLKEANKKRIIVFQHVPWFLKKFDEEDQYFNINSSVRRKWLKKFKKAGVKAIFCGHYHRNGGGIYDNIDVAVTSAVGGQLGNDKSEKTGDDIVTELENLKGFLDKTSKTNNDDISVSKSLTSFFVNKNEVVAKIQQKVNTISDVNGKPKSVSKTELEIPSKGIHNVIIKDDENENGMDGKEKIVGKTEGKSGLEYSPLDMAEYIYWTGDEKNVALMIEELLEEGLMSRQEAINFLQSIKFNLDFMQARDKNLQKLKKKISYVEYLLEEIIYKLAKIMFSQSITVKNTDAQKSLHKLVNFLEKEVKKGEISRNLERKLLGNQK</sequence>
<dbReference type="InParanoid" id="E0VKC5"/>
<dbReference type="AlphaFoldDB" id="E0VKC5"/>
<dbReference type="CDD" id="cd07395">
    <property type="entry name" value="MPP_CSTP1"/>
    <property type="match status" value="1"/>
</dbReference>
<dbReference type="EnsemblMetazoa" id="PHUM259880-RA">
    <property type="protein sequence ID" value="PHUM259880-PA"/>
    <property type="gene ID" value="PHUM259880"/>
</dbReference>
<dbReference type="Proteomes" id="UP000009046">
    <property type="component" value="Unassembled WGS sequence"/>
</dbReference>
<evidence type="ECO:0000256" key="11">
    <source>
        <dbReference type="ARBA" id="ARBA00048336"/>
    </source>
</evidence>
<dbReference type="VEuPathDB" id="VectorBase:PHUM259880"/>
<evidence type="ECO:0000256" key="9">
    <source>
        <dbReference type="ARBA" id="ARBA00032900"/>
    </source>
</evidence>
<dbReference type="STRING" id="121224.E0VKC5"/>
<evidence type="ECO:0000256" key="3">
    <source>
        <dbReference type="ARBA" id="ARBA00010567"/>
    </source>
</evidence>
<evidence type="ECO:0000313" key="15">
    <source>
        <dbReference type="Proteomes" id="UP000009046"/>
    </source>
</evidence>
<dbReference type="CTD" id="8235380"/>
<dbReference type="GO" id="GO:0046872">
    <property type="term" value="F:metal ion binding"/>
    <property type="evidence" value="ECO:0007669"/>
    <property type="project" value="UniProtKB-KW"/>
</dbReference>
<evidence type="ECO:0000256" key="4">
    <source>
        <dbReference type="ARBA" id="ARBA00013081"/>
    </source>
</evidence>
<dbReference type="OrthoDB" id="45007at2759"/>
<dbReference type="GeneID" id="8235380"/>
<dbReference type="PANTHER" id="PTHR43143:SF1">
    <property type="entry name" value="SERINE_THREONINE-PROTEIN PHOSPHATASE CPPED1"/>
    <property type="match status" value="1"/>
</dbReference>
<evidence type="ECO:0000256" key="6">
    <source>
        <dbReference type="ARBA" id="ARBA00022490"/>
    </source>
</evidence>
<evidence type="ECO:0000256" key="5">
    <source>
        <dbReference type="ARBA" id="ARBA00013356"/>
    </source>
</evidence>
<evidence type="ECO:0000256" key="10">
    <source>
        <dbReference type="ARBA" id="ARBA00047761"/>
    </source>
</evidence>
<dbReference type="KEGG" id="phu:Phum_PHUM259880"/>
<evidence type="ECO:0000256" key="2">
    <source>
        <dbReference type="ARBA" id="ARBA00004496"/>
    </source>
</evidence>
<dbReference type="GO" id="GO:0004722">
    <property type="term" value="F:protein serine/threonine phosphatase activity"/>
    <property type="evidence" value="ECO:0007669"/>
    <property type="project" value="UniProtKB-EC"/>
</dbReference>
<keyword evidence="7" id="KW-0479">Metal-binding</keyword>
<keyword evidence="8" id="KW-0378">Hydrolase</keyword>
<dbReference type="GO" id="GO:0005737">
    <property type="term" value="C:cytoplasm"/>
    <property type="evidence" value="ECO:0007669"/>
    <property type="project" value="UniProtKB-SubCell"/>
</dbReference>
<evidence type="ECO:0000313" key="14">
    <source>
        <dbReference type="EnsemblMetazoa" id="PHUM259880-PA"/>
    </source>
</evidence>
<comment type="catalytic activity">
    <reaction evidence="10">
        <text>O-phospho-L-seryl-[protein] + H2O = L-seryl-[protein] + phosphate</text>
        <dbReference type="Rhea" id="RHEA:20629"/>
        <dbReference type="Rhea" id="RHEA-COMP:9863"/>
        <dbReference type="Rhea" id="RHEA-COMP:11604"/>
        <dbReference type="ChEBI" id="CHEBI:15377"/>
        <dbReference type="ChEBI" id="CHEBI:29999"/>
        <dbReference type="ChEBI" id="CHEBI:43474"/>
        <dbReference type="ChEBI" id="CHEBI:83421"/>
        <dbReference type="EC" id="3.1.3.16"/>
    </reaction>
</comment>
<proteinExistence type="inferred from homology"/>
<dbReference type="InterPro" id="IPR051918">
    <property type="entry name" value="STPP_CPPED1"/>
</dbReference>
<dbReference type="InterPro" id="IPR029052">
    <property type="entry name" value="Metallo-depent_PP-like"/>
</dbReference>
<dbReference type="EMBL" id="DS235241">
    <property type="protein sequence ID" value="EEB13831.1"/>
    <property type="molecule type" value="Genomic_DNA"/>
</dbReference>
<dbReference type="InterPro" id="IPR041867">
    <property type="entry name" value="MPP_CSTP1"/>
</dbReference>
<name>E0VKC5_PEDHC</name>
<reference evidence="13" key="2">
    <citation type="submission" date="2007-04" db="EMBL/GenBank/DDBJ databases">
        <title>The genome of the human body louse.</title>
        <authorList>
            <consortium name="The Human Body Louse Genome Consortium"/>
            <person name="Kirkness E."/>
            <person name="Walenz B."/>
            <person name="Hass B."/>
            <person name="Bruggner R."/>
            <person name="Strausberg R."/>
        </authorList>
    </citation>
    <scope>NUCLEOTIDE SEQUENCE</scope>
    <source>
        <strain evidence="13">USDA</strain>
    </source>
</reference>
<comment type="catalytic activity">
    <reaction evidence="11">
        <text>O-phospho-L-threonyl-[protein] + H2O = L-threonyl-[protein] + phosphate</text>
        <dbReference type="Rhea" id="RHEA:47004"/>
        <dbReference type="Rhea" id="RHEA-COMP:11060"/>
        <dbReference type="Rhea" id="RHEA-COMP:11605"/>
        <dbReference type="ChEBI" id="CHEBI:15377"/>
        <dbReference type="ChEBI" id="CHEBI:30013"/>
        <dbReference type="ChEBI" id="CHEBI:43474"/>
        <dbReference type="ChEBI" id="CHEBI:61977"/>
        <dbReference type="EC" id="3.1.3.16"/>
    </reaction>
</comment>
<comment type="cofactor">
    <cofactor evidence="1">
        <name>a divalent metal cation</name>
        <dbReference type="ChEBI" id="CHEBI:60240"/>
    </cofactor>
</comment>
<dbReference type="HOGENOM" id="CLU_542192_0_0_1"/>
<comment type="subcellular location">
    <subcellularLocation>
        <location evidence="2">Cytoplasm</location>
    </subcellularLocation>
</comment>
<dbReference type="EC" id="3.1.3.16" evidence="4"/>
<evidence type="ECO:0000313" key="13">
    <source>
        <dbReference type="EMBL" id="EEB13831.1"/>
    </source>
</evidence>
<evidence type="ECO:0000259" key="12">
    <source>
        <dbReference type="Pfam" id="PF00149"/>
    </source>
</evidence>
<reference evidence="13" key="1">
    <citation type="submission" date="2007-04" db="EMBL/GenBank/DDBJ databases">
        <title>Annotation of Pediculus humanus corporis strain USDA.</title>
        <authorList>
            <person name="Kirkness E."/>
            <person name="Hannick L."/>
            <person name="Hass B."/>
            <person name="Bruggner R."/>
            <person name="Lawson D."/>
            <person name="Bidwell S."/>
            <person name="Joardar V."/>
            <person name="Caler E."/>
            <person name="Walenz B."/>
            <person name="Inman J."/>
            <person name="Schobel S."/>
            <person name="Galinsky K."/>
            <person name="Amedeo P."/>
            <person name="Strausberg R."/>
        </authorList>
    </citation>
    <scope>NUCLEOTIDE SEQUENCE</scope>
    <source>
        <strain evidence="13">USDA</strain>
    </source>
</reference>
<dbReference type="EMBL" id="AAZO01003007">
    <property type="status" value="NOT_ANNOTATED_CDS"/>
    <property type="molecule type" value="Genomic_DNA"/>
</dbReference>
<evidence type="ECO:0000256" key="7">
    <source>
        <dbReference type="ARBA" id="ARBA00022723"/>
    </source>
</evidence>
<evidence type="ECO:0000256" key="8">
    <source>
        <dbReference type="ARBA" id="ARBA00022801"/>
    </source>
</evidence>